<evidence type="ECO:0000259" key="1">
    <source>
        <dbReference type="PROSITE" id="PS50181"/>
    </source>
</evidence>
<reference evidence="2" key="1">
    <citation type="submission" date="2021-02" db="EMBL/GenBank/DDBJ databases">
        <authorList>
            <person name="Nowell W R."/>
        </authorList>
    </citation>
    <scope>NUCLEOTIDE SEQUENCE</scope>
</reference>
<dbReference type="Proteomes" id="UP000663877">
    <property type="component" value="Unassembled WGS sequence"/>
</dbReference>
<proteinExistence type="predicted"/>
<evidence type="ECO:0000313" key="2">
    <source>
        <dbReference type="EMBL" id="CAF1305486.1"/>
    </source>
</evidence>
<name>A0A815EDW6_9BILA</name>
<dbReference type="AlphaFoldDB" id="A0A815EDW6"/>
<keyword evidence="4" id="KW-1185">Reference proteome</keyword>
<dbReference type="OrthoDB" id="10013349at2759"/>
<dbReference type="SUPFAM" id="SSF52047">
    <property type="entry name" value="RNI-like"/>
    <property type="match status" value="1"/>
</dbReference>
<comment type="caution">
    <text evidence="2">The sequence shown here is derived from an EMBL/GenBank/DDBJ whole genome shotgun (WGS) entry which is preliminary data.</text>
</comment>
<evidence type="ECO:0000313" key="5">
    <source>
        <dbReference type="Proteomes" id="UP000663877"/>
    </source>
</evidence>
<dbReference type="Gene3D" id="3.80.10.10">
    <property type="entry name" value="Ribonuclease Inhibitor"/>
    <property type="match status" value="1"/>
</dbReference>
<evidence type="ECO:0000313" key="3">
    <source>
        <dbReference type="EMBL" id="CAF1596887.1"/>
    </source>
</evidence>
<dbReference type="Proteomes" id="UP000663832">
    <property type="component" value="Unassembled WGS sequence"/>
</dbReference>
<dbReference type="InterPro" id="IPR001810">
    <property type="entry name" value="F-box_dom"/>
</dbReference>
<feature type="domain" description="F-box" evidence="1">
    <location>
        <begin position="2"/>
        <end position="50"/>
    </location>
</feature>
<dbReference type="EMBL" id="CAJNOM010001185">
    <property type="protein sequence ID" value="CAF1596887.1"/>
    <property type="molecule type" value="Genomic_DNA"/>
</dbReference>
<gene>
    <name evidence="2" type="ORF">BJG266_LOCUS32519</name>
    <name evidence="3" type="ORF">QVE165_LOCUS52058</name>
</gene>
<organism evidence="2 5">
    <name type="scientific">Adineta steineri</name>
    <dbReference type="NCBI Taxonomy" id="433720"/>
    <lineage>
        <taxon>Eukaryota</taxon>
        <taxon>Metazoa</taxon>
        <taxon>Spiralia</taxon>
        <taxon>Gnathifera</taxon>
        <taxon>Rotifera</taxon>
        <taxon>Eurotatoria</taxon>
        <taxon>Bdelloidea</taxon>
        <taxon>Adinetida</taxon>
        <taxon>Adinetidae</taxon>
        <taxon>Adineta</taxon>
    </lineage>
</organism>
<accession>A0A815EDW6</accession>
<sequence length="530" mass="62189">MSLVLEDLPNELFLSIFKHLSVIDLLHSFYFLNHRFSSLIRTIQHLYVDFSSQPLSQTQFIHITNQLRSLNIESVQISVRYYTDAISFFISSISPSKLHHLRSLKLIDADRTTIEKFVYKYPKLTSLSIESSVWRSIPSHSFLSCFPNLTYCHLPTLDFLHDCHIKITKLKLDHCTTENLIQLNTFVPNLKSLTLTLNNTTKIPSILHFPVHLISLSLILHSVLFTEFERLIIMIEHLEHLTVSFRNTEHEVYCFDQYLFGKNWYSIKNYVDNLEFNIIVNQTSEAYLISEMISNFDWFRKKIICQTIDHTNGYHLFTLPFIDKTYTINLLTYQSDTIFSSNDFNRVHHLHLTISNKDLQNSLTISSYGVFRNLQILTVIISTVNNNITSFIDYLLLNSCPRTLELRFTSIINTCRDYFDKLIYRLPPSIEILILNTTSTKFLSELLDNNNQLLPNIKRLLCSVKNQDDFDLLILLLLDVFHDKSLIYLNISLEKASRQTNFVPGWLRKTNYLKKARIKCSDRQCAIWIW</sequence>
<dbReference type="EMBL" id="CAJNOI010000552">
    <property type="protein sequence ID" value="CAF1305486.1"/>
    <property type="molecule type" value="Genomic_DNA"/>
</dbReference>
<dbReference type="PROSITE" id="PS50181">
    <property type="entry name" value="FBOX"/>
    <property type="match status" value="1"/>
</dbReference>
<dbReference type="Pfam" id="PF00646">
    <property type="entry name" value="F-box"/>
    <property type="match status" value="1"/>
</dbReference>
<protein>
    <recommendedName>
        <fullName evidence="1">F-box domain-containing protein</fullName>
    </recommendedName>
</protein>
<dbReference type="InterPro" id="IPR032675">
    <property type="entry name" value="LRR_dom_sf"/>
</dbReference>
<evidence type="ECO:0000313" key="4">
    <source>
        <dbReference type="Proteomes" id="UP000663832"/>
    </source>
</evidence>